<dbReference type="NCBIfam" id="TIGR00521">
    <property type="entry name" value="coaBC_dfp"/>
    <property type="match status" value="1"/>
</dbReference>
<reference evidence="8" key="1">
    <citation type="submission" date="2016-10" db="EMBL/GenBank/DDBJ databases">
        <authorList>
            <person name="Varghese N."/>
            <person name="Submissions S."/>
        </authorList>
    </citation>
    <scope>NUCLEOTIDE SEQUENCE [LARGE SCALE GENOMIC DNA]</scope>
    <source>
        <strain evidence="8">DS-12</strain>
    </source>
</reference>
<comment type="pathway">
    <text evidence="3 4">Cofactor biosynthesis; coenzyme A biosynthesis; CoA from (R)-pantothenate: step 2/5.</text>
</comment>
<comment type="function">
    <text evidence="3">Catalyzes two sequential steps in the biosynthesis of coenzyme A. In the first step cysteine is conjugated to 4'-phosphopantothenate to form 4-phosphopantothenoylcysteine. In the second step the latter compound is decarboxylated to form 4'-phosphopantotheine.</text>
</comment>
<comment type="similarity">
    <text evidence="3 4">In the C-terminal section; belongs to the PPC synthetase family.</text>
</comment>
<dbReference type="InterPro" id="IPR003382">
    <property type="entry name" value="Flavoprotein"/>
</dbReference>
<feature type="domain" description="Flavoprotein" evidence="5">
    <location>
        <begin position="7"/>
        <end position="179"/>
    </location>
</feature>
<comment type="function">
    <text evidence="4">Catalyzes two steps in the biosynthesis of coenzyme A. In the first step cysteine is conjugated to 4'-phosphopantothenate to form 4-phosphopantothenoylcysteine, in the latter compound is decarboxylated to form 4'-phosphopantotheine.</text>
</comment>
<evidence type="ECO:0000313" key="8">
    <source>
        <dbReference type="Proteomes" id="UP000199036"/>
    </source>
</evidence>
<keyword evidence="3 4" id="KW-0288">FMN</keyword>
<dbReference type="GO" id="GO:0010181">
    <property type="term" value="F:FMN binding"/>
    <property type="evidence" value="ECO:0007669"/>
    <property type="project" value="UniProtKB-UniRule"/>
</dbReference>
<comment type="pathway">
    <text evidence="3 4">Cofactor biosynthesis; coenzyme A biosynthesis; CoA from (R)-pantothenate: step 3/5.</text>
</comment>
<comment type="cofactor">
    <cofactor evidence="3">
        <name>Mg(2+)</name>
        <dbReference type="ChEBI" id="CHEBI:18420"/>
    </cofactor>
</comment>
<dbReference type="SUPFAM" id="SSF102645">
    <property type="entry name" value="CoaB-like"/>
    <property type="match status" value="1"/>
</dbReference>
<dbReference type="InterPro" id="IPR007085">
    <property type="entry name" value="DNA/pantothenate-metab_flavo_C"/>
</dbReference>
<feature type="binding site" evidence="3">
    <location>
        <begin position="308"/>
        <end position="311"/>
    </location>
    <ligand>
        <name>CTP</name>
        <dbReference type="ChEBI" id="CHEBI:37563"/>
    </ligand>
</feature>
<dbReference type="PANTHER" id="PTHR14359">
    <property type="entry name" value="HOMO-OLIGOMERIC FLAVIN CONTAINING CYS DECARBOXYLASE FAMILY"/>
    <property type="match status" value="1"/>
</dbReference>
<dbReference type="UniPathway" id="UPA00241">
    <property type="reaction ID" value="UER00353"/>
</dbReference>
<feature type="binding site" evidence="3">
    <location>
        <position position="326"/>
    </location>
    <ligand>
        <name>CTP</name>
        <dbReference type="ChEBI" id="CHEBI:37563"/>
    </ligand>
</feature>
<keyword evidence="3 4" id="KW-0285">Flavoprotein</keyword>
<organism evidence="7 8">
    <name type="scientific">Paenimyroides ummariense</name>
    <dbReference type="NCBI Taxonomy" id="913024"/>
    <lineage>
        <taxon>Bacteria</taxon>
        <taxon>Pseudomonadati</taxon>
        <taxon>Bacteroidota</taxon>
        <taxon>Flavobacteriia</taxon>
        <taxon>Flavobacteriales</taxon>
        <taxon>Flavobacteriaceae</taxon>
        <taxon>Paenimyroides</taxon>
    </lineage>
</organism>
<comment type="catalytic activity">
    <reaction evidence="3 4">
        <text>(R)-4'-phosphopantothenate + L-cysteine + CTP = N-[(R)-4-phosphopantothenoyl]-L-cysteine + CMP + diphosphate + H(+)</text>
        <dbReference type="Rhea" id="RHEA:19397"/>
        <dbReference type="ChEBI" id="CHEBI:10986"/>
        <dbReference type="ChEBI" id="CHEBI:15378"/>
        <dbReference type="ChEBI" id="CHEBI:33019"/>
        <dbReference type="ChEBI" id="CHEBI:35235"/>
        <dbReference type="ChEBI" id="CHEBI:37563"/>
        <dbReference type="ChEBI" id="CHEBI:59458"/>
        <dbReference type="ChEBI" id="CHEBI:60377"/>
        <dbReference type="EC" id="6.3.2.5"/>
    </reaction>
</comment>
<sequence>MSVLSGKKIILGISGGIAAYKTASFVRLLIKAGAQVQVIMSPASCAFITPLTLATLSKRPVYTQFEKDFGEWTNHVELGLWADLMIMAPATANTLSKMANGLCDNLLLATYLSAKCPVFFAPAMDLDMFVHPSTTENIRKLKSYGNIEIECTYGELASGLIGQGRMAEPEYMLQTITDFFNNDSALDLKGKKVVITAGPTYEPIDPVRFIGNHSTGKMGFDIANEAAKRGADVVLITGPTSLKTANDSIQVVKVLSAKEMYQACHEVFPSADIVIGAAAVADYRPKVVADQKIKKNDEEFTIVLEKNPDILASLGAIKTNQFLVGFALETENEVEYAKSKLKKKNLDLIVLNSLNDQGAGFGKPTNKVTFIDKDFSIYPQELKSKEAVAKDIIDQIVKSYVE</sequence>
<dbReference type="GO" id="GO:0015941">
    <property type="term" value="P:pantothenate catabolic process"/>
    <property type="evidence" value="ECO:0007669"/>
    <property type="project" value="InterPro"/>
</dbReference>
<evidence type="ECO:0000256" key="3">
    <source>
        <dbReference type="HAMAP-Rule" id="MF_02225"/>
    </source>
</evidence>
<dbReference type="RefSeq" id="WP_091525105.1">
    <property type="nucleotide sequence ID" value="NZ_FOVI01000020.1"/>
</dbReference>
<dbReference type="EMBL" id="FOVI01000020">
    <property type="protein sequence ID" value="SFO10626.1"/>
    <property type="molecule type" value="Genomic_DNA"/>
</dbReference>
<evidence type="ECO:0000313" key="7">
    <source>
        <dbReference type="EMBL" id="SFO10626.1"/>
    </source>
</evidence>
<evidence type="ECO:0000256" key="4">
    <source>
        <dbReference type="RuleBase" id="RU364078"/>
    </source>
</evidence>
<dbReference type="STRING" id="913024.SAMN05421741_12049"/>
<dbReference type="EC" id="6.3.2.5" evidence="3"/>
<evidence type="ECO:0000256" key="1">
    <source>
        <dbReference type="ARBA" id="ARBA00022793"/>
    </source>
</evidence>
<dbReference type="OrthoDB" id="9802554at2"/>
<dbReference type="PANTHER" id="PTHR14359:SF6">
    <property type="entry name" value="PHOSPHOPANTOTHENOYLCYSTEINE DECARBOXYLASE"/>
    <property type="match status" value="1"/>
</dbReference>
<dbReference type="GO" id="GO:0004632">
    <property type="term" value="F:phosphopantothenate--cysteine ligase activity"/>
    <property type="evidence" value="ECO:0007669"/>
    <property type="project" value="UniProtKB-UniRule"/>
</dbReference>
<dbReference type="Pfam" id="PF02441">
    <property type="entry name" value="Flavoprotein"/>
    <property type="match status" value="1"/>
</dbReference>
<comment type="caution">
    <text evidence="3">Lacks conserved residue(s) required for the propagation of feature annotation.</text>
</comment>
<comment type="catalytic activity">
    <reaction evidence="3 4">
        <text>N-[(R)-4-phosphopantothenoyl]-L-cysteine + H(+) = (R)-4'-phosphopantetheine + CO2</text>
        <dbReference type="Rhea" id="RHEA:16793"/>
        <dbReference type="ChEBI" id="CHEBI:15378"/>
        <dbReference type="ChEBI" id="CHEBI:16526"/>
        <dbReference type="ChEBI" id="CHEBI:59458"/>
        <dbReference type="ChEBI" id="CHEBI:61723"/>
        <dbReference type="EC" id="4.1.1.36"/>
    </reaction>
</comment>
<dbReference type="SUPFAM" id="SSF52507">
    <property type="entry name" value="Homo-oligomeric flavin-containing Cys decarboxylases, HFCD"/>
    <property type="match status" value="1"/>
</dbReference>
<comment type="cofactor">
    <cofactor evidence="3">
        <name>FMN</name>
        <dbReference type="ChEBI" id="CHEBI:58210"/>
    </cofactor>
    <text evidence="3">Binds 1 FMN per subunit.</text>
</comment>
<protein>
    <recommendedName>
        <fullName evidence="3">Coenzyme A biosynthesis bifunctional protein CoaBC</fullName>
    </recommendedName>
    <alternativeName>
        <fullName evidence="3">DNA/pantothenate metabolism flavoprotein</fullName>
    </alternativeName>
    <alternativeName>
        <fullName evidence="3">Phosphopantothenoylcysteine synthetase/decarboxylase</fullName>
        <shortName evidence="3">PPCS-PPCDC</shortName>
    </alternativeName>
    <domain>
        <recommendedName>
            <fullName evidence="3">Phosphopantothenoylcysteine decarboxylase</fullName>
            <shortName evidence="3">PPC decarboxylase</shortName>
            <shortName evidence="3">PPC-DC</shortName>
            <ecNumber evidence="3">4.1.1.36</ecNumber>
        </recommendedName>
        <alternativeName>
            <fullName evidence="3">CoaC</fullName>
        </alternativeName>
    </domain>
    <domain>
        <recommendedName>
            <fullName evidence="3">Phosphopantothenate--cysteine ligase</fullName>
            <ecNumber evidence="3">6.3.2.5</ecNumber>
        </recommendedName>
        <alternativeName>
            <fullName evidence="3">CoaB</fullName>
        </alternativeName>
        <alternativeName>
            <fullName evidence="3">Phosphopantothenoylcysteine synthetase</fullName>
            <shortName evidence="3">PPC synthetase</shortName>
            <shortName evidence="3">PPC-S</shortName>
        </alternativeName>
    </domain>
</protein>
<dbReference type="Gene3D" id="3.40.50.10300">
    <property type="entry name" value="CoaB-like"/>
    <property type="match status" value="1"/>
</dbReference>
<keyword evidence="3" id="KW-0511">Multifunctional enzyme</keyword>
<feature type="binding site" evidence="3">
    <location>
        <position position="292"/>
    </location>
    <ligand>
        <name>CTP</name>
        <dbReference type="ChEBI" id="CHEBI:37563"/>
    </ligand>
</feature>
<feature type="binding site" evidence="3">
    <location>
        <position position="344"/>
    </location>
    <ligand>
        <name>CTP</name>
        <dbReference type="ChEBI" id="CHEBI:37563"/>
    </ligand>
</feature>
<dbReference type="Pfam" id="PF04127">
    <property type="entry name" value="DFP"/>
    <property type="match status" value="1"/>
</dbReference>
<feature type="binding site" evidence="3">
    <location>
        <position position="282"/>
    </location>
    <ligand>
        <name>CTP</name>
        <dbReference type="ChEBI" id="CHEBI:37563"/>
    </ligand>
</feature>
<feature type="region of interest" description="Phosphopantothenate--cysteine ligase" evidence="3">
    <location>
        <begin position="193"/>
        <end position="402"/>
    </location>
</feature>
<keyword evidence="8" id="KW-1185">Reference proteome</keyword>
<evidence type="ECO:0000259" key="6">
    <source>
        <dbReference type="Pfam" id="PF04127"/>
    </source>
</evidence>
<feature type="domain" description="DNA/pantothenate metabolism flavoprotein C-terminal" evidence="6">
    <location>
        <begin position="188"/>
        <end position="398"/>
    </location>
</feature>
<dbReference type="GO" id="GO:0046872">
    <property type="term" value="F:metal ion binding"/>
    <property type="evidence" value="ECO:0007669"/>
    <property type="project" value="UniProtKB-KW"/>
</dbReference>
<dbReference type="Gene3D" id="3.40.50.1950">
    <property type="entry name" value="Flavin prenyltransferase-like"/>
    <property type="match status" value="1"/>
</dbReference>
<accession>A0A1I5EH41</accession>
<dbReference type="HAMAP" id="MF_02225">
    <property type="entry name" value="CoaBC"/>
    <property type="match status" value="1"/>
</dbReference>
<keyword evidence="3" id="KW-0479">Metal-binding</keyword>
<keyword evidence="3" id="KW-0460">Magnesium</keyword>
<feature type="binding site" evidence="3">
    <location>
        <position position="340"/>
    </location>
    <ligand>
        <name>CTP</name>
        <dbReference type="ChEBI" id="CHEBI:37563"/>
    </ligand>
</feature>
<dbReference type="AlphaFoldDB" id="A0A1I5EH41"/>
<proteinExistence type="inferred from homology"/>
<dbReference type="GO" id="GO:0004633">
    <property type="term" value="F:phosphopantothenoylcysteine decarboxylase activity"/>
    <property type="evidence" value="ECO:0007669"/>
    <property type="project" value="UniProtKB-UniRule"/>
</dbReference>
<dbReference type="GO" id="GO:0015937">
    <property type="term" value="P:coenzyme A biosynthetic process"/>
    <property type="evidence" value="ECO:0007669"/>
    <property type="project" value="UniProtKB-UniRule"/>
</dbReference>
<dbReference type="InterPro" id="IPR005252">
    <property type="entry name" value="CoaBC"/>
</dbReference>
<comment type="similarity">
    <text evidence="3 4">In the N-terminal section; belongs to the HFCD (homo-oligomeric flavin containing Cys decarboxylase) superfamily.</text>
</comment>
<evidence type="ECO:0000259" key="5">
    <source>
        <dbReference type="Pfam" id="PF02441"/>
    </source>
</evidence>
<dbReference type="EC" id="4.1.1.36" evidence="3"/>
<evidence type="ECO:0000256" key="2">
    <source>
        <dbReference type="ARBA" id="ARBA00023239"/>
    </source>
</evidence>
<dbReference type="GO" id="GO:0071513">
    <property type="term" value="C:phosphopantothenoylcysteine decarboxylase complex"/>
    <property type="evidence" value="ECO:0007669"/>
    <property type="project" value="TreeGrafter"/>
</dbReference>
<keyword evidence="1 3" id="KW-0210">Decarboxylase</keyword>
<keyword evidence="3 4" id="KW-0436">Ligase</keyword>
<keyword evidence="2 3" id="KW-0456">Lyase</keyword>
<dbReference type="InterPro" id="IPR035929">
    <property type="entry name" value="CoaB-like_sf"/>
</dbReference>
<feature type="region of interest" description="Phosphopantothenoylcysteine decarboxylase" evidence="3">
    <location>
        <begin position="1"/>
        <end position="192"/>
    </location>
</feature>
<dbReference type="InterPro" id="IPR036551">
    <property type="entry name" value="Flavin_trans-like"/>
</dbReference>
<name>A0A1I5EH41_9FLAO</name>
<gene>
    <name evidence="3" type="primary">coaBC</name>
    <name evidence="7" type="ORF">SAMN05421741_12049</name>
</gene>
<dbReference type="Proteomes" id="UP000199036">
    <property type="component" value="Unassembled WGS sequence"/>
</dbReference>